<feature type="region of interest" description="Disordered" evidence="4">
    <location>
        <begin position="1"/>
        <end position="24"/>
    </location>
</feature>
<evidence type="ECO:0000256" key="3">
    <source>
        <dbReference type="ARBA" id="ARBA00023163"/>
    </source>
</evidence>
<dbReference type="InterPro" id="IPR009057">
    <property type="entry name" value="Homeodomain-like_sf"/>
</dbReference>
<evidence type="ECO:0000256" key="2">
    <source>
        <dbReference type="ARBA" id="ARBA00023125"/>
    </source>
</evidence>
<evidence type="ECO:0000256" key="4">
    <source>
        <dbReference type="SAM" id="MobiDB-lite"/>
    </source>
</evidence>
<evidence type="ECO:0000313" key="7">
    <source>
        <dbReference type="Proteomes" id="UP001153328"/>
    </source>
</evidence>
<reference evidence="6" key="1">
    <citation type="submission" date="2021-06" db="EMBL/GenBank/DDBJ databases">
        <authorList>
            <person name="Arsene-Ploetze F."/>
        </authorList>
    </citation>
    <scope>NUCLEOTIDE SEQUENCE</scope>
    <source>
        <strain evidence="6">SBRY1</strain>
    </source>
</reference>
<dbReference type="PRINTS" id="PR00032">
    <property type="entry name" value="HTHARAC"/>
</dbReference>
<comment type="caution">
    <text evidence="6">The sequence shown here is derived from an EMBL/GenBank/DDBJ whole genome shotgun (WGS) entry which is preliminary data.</text>
</comment>
<dbReference type="InterPro" id="IPR018060">
    <property type="entry name" value="HTH_AraC"/>
</dbReference>
<protein>
    <submittedName>
        <fullName evidence="6">AraC family transcriptional regulator</fullName>
    </submittedName>
</protein>
<evidence type="ECO:0000259" key="5">
    <source>
        <dbReference type="PROSITE" id="PS01124"/>
    </source>
</evidence>
<dbReference type="SUPFAM" id="SSF46689">
    <property type="entry name" value="Homeodomain-like"/>
    <property type="match status" value="2"/>
</dbReference>
<dbReference type="GO" id="GO:0043565">
    <property type="term" value="F:sequence-specific DNA binding"/>
    <property type="evidence" value="ECO:0007669"/>
    <property type="project" value="InterPro"/>
</dbReference>
<organism evidence="6 7">
    <name type="scientific">Actinacidiphila bryophytorum</name>
    <dbReference type="NCBI Taxonomy" id="1436133"/>
    <lineage>
        <taxon>Bacteria</taxon>
        <taxon>Bacillati</taxon>
        <taxon>Actinomycetota</taxon>
        <taxon>Actinomycetes</taxon>
        <taxon>Kitasatosporales</taxon>
        <taxon>Streptomycetaceae</taxon>
        <taxon>Actinacidiphila</taxon>
    </lineage>
</organism>
<dbReference type="EMBL" id="CAJVAX010000019">
    <property type="protein sequence ID" value="CAG7650516.1"/>
    <property type="molecule type" value="Genomic_DNA"/>
</dbReference>
<dbReference type="GO" id="GO:0003700">
    <property type="term" value="F:DNA-binding transcription factor activity"/>
    <property type="evidence" value="ECO:0007669"/>
    <property type="project" value="InterPro"/>
</dbReference>
<keyword evidence="3" id="KW-0804">Transcription</keyword>
<dbReference type="Gene3D" id="1.10.10.60">
    <property type="entry name" value="Homeodomain-like"/>
    <property type="match status" value="2"/>
</dbReference>
<dbReference type="InterPro" id="IPR020449">
    <property type="entry name" value="Tscrpt_reg_AraC-type_HTH"/>
</dbReference>
<dbReference type="PANTHER" id="PTHR46796:SF7">
    <property type="entry name" value="ARAC FAMILY TRANSCRIPTIONAL REGULATOR"/>
    <property type="match status" value="1"/>
</dbReference>
<keyword evidence="7" id="KW-1185">Reference proteome</keyword>
<evidence type="ECO:0000256" key="1">
    <source>
        <dbReference type="ARBA" id="ARBA00023015"/>
    </source>
</evidence>
<feature type="domain" description="HTH araC/xylS-type" evidence="5">
    <location>
        <begin position="237"/>
        <end position="335"/>
    </location>
</feature>
<dbReference type="InterPro" id="IPR050204">
    <property type="entry name" value="AraC_XylS_family_regulators"/>
</dbReference>
<gene>
    <name evidence="6" type="ORF">SBRY_50381</name>
</gene>
<dbReference type="AlphaFoldDB" id="A0A9W4MIC5"/>
<dbReference type="InterPro" id="IPR032783">
    <property type="entry name" value="AraC_lig"/>
</dbReference>
<keyword evidence="2" id="KW-0238">DNA-binding</keyword>
<dbReference type="PANTHER" id="PTHR46796">
    <property type="entry name" value="HTH-TYPE TRANSCRIPTIONAL ACTIVATOR RHAS-RELATED"/>
    <property type="match status" value="1"/>
</dbReference>
<proteinExistence type="predicted"/>
<sequence length="341" mass="36242">MMNAAESGIHVHASGRDRGGRRRLPGMDVLADALAAMRTGRTRSARTEVRAPWGLRFPEVGGATFHVVLEGECWLLPPDAGAAVRLGPGDAVFLRHGSPMSLADDPATPLTDFVPGDWEPGQTIGRVEIEGPGPRTLLLCGAYPLGRARPHPLMAELPDLVHLPCSPADQPALHAAIGLLSTELDVRRPGRDGIVPALVDALLLYILRGWLADRSAAEARGAGRPGWATALTDPAVGPALEAIHAEPSRAWTVEELGACGGLSRSAFAQRFTALVGTPPLTYLTWWRMTAAGRLLLSGDAPLRVVAEQVGYSAEFAFAKAFKREYGIAPGRYRRSAEVPSG</sequence>
<dbReference type="Pfam" id="PF12833">
    <property type="entry name" value="HTH_18"/>
    <property type="match status" value="1"/>
</dbReference>
<dbReference type="Pfam" id="PF12852">
    <property type="entry name" value="Cupin_6"/>
    <property type="match status" value="1"/>
</dbReference>
<dbReference type="PROSITE" id="PS01124">
    <property type="entry name" value="HTH_ARAC_FAMILY_2"/>
    <property type="match status" value="1"/>
</dbReference>
<evidence type="ECO:0000313" key="6">
    <source>
        <dbReference type="EMBL" id="CAG7650516.1"/>
    </source>
</evidence>
<dbReference type="SMART" id="SM00342">
    <property type="entry name" value="HTH_ARAC"/>
    <property type="match status" value="1"/>
</dbReference>
<dbReference type="Proteomes" id="UP001153328">
    <property type="component" value="Unassembled WGS sequence"/>
</dbReference>
<accession>A0A9W4MIC5</accession>
<name>A0A9W4MIC5_9ACTN</name>
<keyword evidence="1" id="KW-0805">Transcription regulation</keyword>